<reference evidence="1" key="1">
    <citation type="submission" date="2020-01" db="EMBL/GenBank/DDBJ databases">
        <authorList>
            <person name="Mishra B."/>
        </authorList>
    </citation>
    <scope>NUCLEOTIDE SEQUENCE [LARGE SCALE GENOMIC DNA]</scope>
</reference>
<comment type="caution">
    <text evidence="1">The sequence shown here is derived from an EMBL/GenBank/DDBJ whole genome shotgun (WGS) entry which is preliminary data.</text>
</comment>
<evidence type="ECO:0000313" key="2">
    <source>
        <dbReference type="Proteomes" id="UP000467841"/>
    </source>
</evidence>
<evidence type="ECO:0000313" key="1">
    <source>
        <dbReference type="EMBL" id="CAA7021822.1"/>
    </source>
</evidence>
<proteinExistence type="predicted"/>
<sequence length="67" mass="7561">MSTLSNGSLRNKSRLVLCDNLIENRLQPQGFRKRRSLGSQITFSFTVFQFDWKKQAENPSGPGAFPG</sequence>
<dbReference type="AlphaFoldDB" id="A0A6D2I4C5"/>
<organism evidence="1 2">
    <name type="scientific">Microthlaspi erraticum</name>
    <dbReference type="NCBI Taxonomy" id="1685480"/>
    <lineage>
        <taxon>Eukaryota</taxon>
        <taxon>Viridiplantae</taxon>
        <taxon>Streptophyta</taxon>
        <taxon>Embryophyta</taxon>
        <taxon>Tracheophyta</taxon>
        <taxon>Spermatophyta</taxon>
        <taxon>Magnoliopsida</taxon>
        <taxon>eudicotyledons</taxon>
        <taxon>Gunneridae</taxon>
        <taxon>Pentapetalae</taxon>
        <taxon>rosids</taxon>
        <taxon>malvids</taxon>
        <taxon>Brassicales</taxon>
        <taxon>Brassicaceae</taxon>
        <taxon>Coluteocarpeae</taxon>
        <taxon>Microthlaspi</taxon>
    </lineage>
</organism>
<protein>
    <submittedName>
        <fullName evidence="1">Uncharacterized protein</fullName>
    </submittedName>
</protein>
<dbReference type="EMBL" id="CACVBM020000654">
    <property type="protein sequence ID" value="CAA7021822.1"/>
    <property type="molecule type" value="Genomic_DNA"/>
</dbReference>
<name>A0A6D2I4C5_9BRAS</name>
<dbReference type="Proteomes" id="UP000467841">
    <property type="component" value="Unassembled WGS sequence"/>
</dbReference>
<keyword evidence="2" id="KW-1185">Reference proteome</keyword>
<gene>
    <name evidence="1" type="ORF">MERR_LOCUS9057</name>
</gene>
<accession>A0A6D2I4C5</accession>